<dbReference type="EMBL" id="CM039173">
    <property type="protein sequence ID" value="KAH9774346.1"/>
    <property type="molecule type" value="Genomic_DNA"/>
</dbReference>
<dbReference type="Proteomes" id="UP000829398">
    <property type="component" value="Chromosome 4"/>
</dbReference>
<organism evidence="1 2">
    <name type="scientific">Citrus sinensis</name>
    <name type="common">Sweet orange</name>
    <name type="synonym">Citrus aurantium var. sinensis</name>
    <dbReference type="NCBI Taxonomy" id="2711"/>
    <lineage>
        <taxon>Eukaryota</taxon>
        <taxon>Viridiplantae</taxon>
        <taxon>Streptophyta</taxon>
        <taxon>Embryophyta</taxon>
        <taxon>Tracheophyta</taxon>
        <taxon>Spermatophyta</taxon>
        <taxon>Magnoliopsida</taxon>
        <taxon>eudicotyledons</taxon>
        <taxon>Gunneridae</taxon>
        <taxon>Pentapetalae</taxon>
        <taxon>rosids</taxon>
        <taxon>malvids</taxon>
        <taxon>Sapindales</taxon>
        <taxon>Rutaceae</taxon>
        <taxon>Aurantioideae</taxon>
        <taxon>Citrus</taxon>
    </lineage>
</organism>
<accession>A0ACB8LLJ2</accession>
<gene>
    <name evidence="1" type="ORF">KPL71_013618</name>
</gene>
<proteinExistence type="predicted"/>
<protein>
    <submittedName>
        <fullName evidence="1">Uncharacterized protein</fullName>
    </submittedName>
</protein>
<evidence type="ECO:0000313" key="1">
    <source>
        <dbReference type="EMBL" id="KAH9774346.1"/>
    </source>
</evidence>
<keyword evidence="2" id="KW-1185">Reference proteome</keyword>
<sequence>MQINTCCLFYPALVLQYTVQASVLVKHPEYASDALYKYVLDPLYWSMVVMAILAAVIARHYVENIPALHSILVFVFIKSLPISKIQLEERFIFCKLEPKKINMYRCVTRYGYMDVRNESSAKDLADAFDNEESGPGEDVMIHEEKQKEDVGKEIETIEKAWQAGVVHLIGENEVVAAKGVGIAKRIMIDYAYSFLKKNLRQSDRVFDIPHKRMPKVGMTYEL</sequence>
<comment type="caution">
    <text evidence="1">The sequence shown here is derived from an EMBL/GenBank/DDBJ whole genome shotgun (WGS) entry which is preliminary data.</text>
</comment>
<evidence type="ECO:0000313" key="2">
    <source>
        <dbReference type="Proteomes" id="UP000829398"/>
    </source>
</evidence>
<name>A0ACB8LLJ2_CITSI</name>
<reference evidence="2" key="1">
    <citation type="journal article" date="2023" name="Hortic. Res.">
        <title>A chromosome-level phased genome enabling allele-level studies in sweet orange: a case study on citrus Huanglongbing tolerance.</title>
        <authorList>
            <person name="Wu B."/>
            <person name="Yu Q."/>
            <person name="Deng Z."/>
            <person name="Duan Y."/>
            <person name="Luo F."/>
            <person name="Gmitter F. Jr."/>
        </authorList>
    </citation>
    <scope>NUCLEOTIDE SEQUENCE [LARGE SCALE GENOMIC DNA]</scope>
    <source>
        <strain evidence="2">cv. Valencia</strain>
    </source>
</reference>